<accession>A0A9J6ERV1</accession>
<evidence type="ECO:0000313" key="3">
    <source>
        <dbReference type="Proteomes" id="UP000821866"/>
    </source>
</evidence>
<evidence type="ECO:0000256" key="1">
    <source>
        <dbReference type="SAM" id="MobiDB-lite"/>
    </source>
</evidence>
<dbReference type="Proteomes" id="UP000821866">
    <property type="component" value="Chromosome 10"/>
</dbReference>
<dbReference type="EMBL" id="JABSTU010000002">
    <property type="protein sequence ID" value="KAH8037130.1"/>
    <property type="molecule type" value="Genomic_DNA"/>
</dbReference>
<dbReference type="AlphaFoldDB" id="A0A9J6ERV1"/>
<reference evidence="2" key="2">
    <citation type="submission" date="2021-09" db="EMBL/GenBank/DDBJ databases">
        <authorList>
            <person name="Jia N."/>
            <person name="Wang J."/>
            <person name="Shi W."/>
            <person name="Du L."/>
            <person name="Sun Y."/>
            <person name="Zhan W."/>
            <person name="Jiang J."/>
            <person name="Wang Q."/>
            <person name="Zhang B."/>
            <person name="Ji P."/>
            <person name="Sakyi L.B."/>
            <person name="Cui X."/>
            <person name="Yuan T."/>
            <person name="Jiang B."/>
            <person name="Yang W."/>
            <person name="Lam T.T.-Y."/>
            <person name="Chang Q."/>
            <person name="Ding S."/>
            <person name="Wang X."/>
            <person name="Zhu J."/>
            <person name="Ruan X."/>
            <person name="Zhao L."/>
            <person name="Wei J."/>
            <person name="Que T."/>
            <person name="Du C."/>
            <person name="Cheng J."/>
            <person name="Dai P."/>
            <person name="Han X."/>
            <person name="Huang E."/>
            <person name="Gao Y."/>
            <person name="Liu J."/>
            <person name="Shao H."/>
            <person name="Ye R."/>
            <person name="Li L."/>
            <person name="Wei W."/>
            <person name="Wang X."/>
            <person name="Wang C."/>
            <person name="Huo Q."/>
            <person name="Li W."/>
            <person name="Guo W."/>
            <person name="Chen H."/>
            <person name="Chen S."/>
            <person name="Zhou L."/>
            <person name="Zhou L."/>
            <person name="Ni X."/>
            <person name="Tian J."/>
            <person name="Zhou Y."/>
            <person name="Sheng Y."/>
            <person name="Liu T."/>
            <person name="Pan Y."/>
            <person name="Xia L."/>
            <person name="Li J."/>
            <person name="Zhao F."/>
            <person name="Cao W."/>
        </authorList>
    </citation>
    <scope>NUCLEOTIDE SEQUENCE</scope>
    <source>
        <strain evidence="2">Rmic-2018</strain>
        <tissue evidence="2">Larvae</tissue>
    </source>
</reference>
<comment type="caution">
    <text evidence="2">The sequence shown here is derived from an EMBL/GenBank/DDBJ whole genome shotgun (WGS) entry which is preliminary data.</text>
</comment>
<proteinExistence type="predicted"/>
<gene>
    <name evidence="2" type="ORF">HPB51_008812</name>
</gene>
<evidence type="ECO:0000313" key="2">
    <source>
        <dbReference type="EMBL" id="KAH8037130.1"/>
    </source>
</evidence>
<reference evidence="2" key="1">
    <citation type="journal article" date="2020" name="Cell">
        <title>Large-Scale Comparative Analyses of Tick Genomes Elucidate Their Genetic Diversity and Vector Capacities.</title>
        <authorList>
            <consortium name="Tick Genome and Microbiome Consortium (TIGMIC)"/>
            <person name="Jia N."/>
            <person name="Wang J."/>
            <person name="Shi W."/>
            <person name="Du L."/>
            <person name="Sun Y."/>
            <person name="Zhan W."/>
            <person name="Jiang J.F."/>
            <person name="Wang Q."/>
            <person name="Zhang B."/>
            <person name="Ji P."/>
            <person name="Bell-Sakyi L."/>
            <person name="Cui X.M."/>
            <person name="Yuan T.T."/>
            <person name="Jiang B.G."/>
            <person name="Yang W.F."/>
            <person name="Lam T.T."/>
            <person name="Chang Q.C."/>
            <person name="Ding S.J."/>
            <person name="Wang X.J."/>
            <person name="Zhu J.G."/>
            <person name="Ruan X.D."/>
            <person name="Zhao L."/>
            <person name="Wei J.T."/>
            <person name="Ye R.Z."/>
            <person name="Que T.C."/>
            <person name="Du C.H."/>
            <person name="Zhou Y.H."/>
            <person name="Cheng J.X."/>
            <person name="Dai P.F."/>
            <person name="Guo W.B."/>
            <person name="Han X.H."/>
            <person name="Huang E.J."/>
            <person name="Li L.F."/>
            <person name="Wei W."/>
            <person name="Gao Y.C."/>
            <person name="Liu J.Z."/>
            <person name="Shao H.Z."/>
            <person name="Wang X."/>
            <person name="Wang C.C."/>
            <person name="Yang T.C."/>
            <person name="Huo Q.B."/>
            <person name="Li W."/>
            <person name="Chen H.Y."/>
            <person name="Chen S.E."/>
            <person name="Zhou L.G."/>
            <person name="Ni X.B."/>
            <person name="Tian J.H."/>
            <person name="Sheng Y."/>
            <person name="Liu T."/>
            <person name="Pan Y.S."/>
            <person name="Xia L.Y."/>
            <person name="Li J."/>
            <person name="Zhao F."/>
            <person name="Cao W.C."/>
        </authorList>
    </citation>
    <scope>NUCLEOTIDE SEQUENCE</scope>
    <source>
        <strain evidence="2">Rmic-2018</strain>
    </source>
</reference>
<organism evidence="2 3">
    <name type="scientific">Rhipicephalus microplus</name>
    <name type="common">Cattle tick</name>
    <name type="synonym">Boophilus microplus</name>
    <dbReference type="NCBI Taxonomy" id="6941"/>
    <lineage>
        <taxon>Eukaryota</taxon>
        <taxon>Metazoa</taxon>
        <taxon>Ecdysozoa</taxon>
        <taxon>Arthropoda</taxon>
        <taxon>Chelicerata</taxon>
        <taxon>Arachnida</taxon>
        <taxon>Acari</taxon>
        <taxon>Parasitiformes</taxon>
        <taxon>Ixodida</taxon>
        <taxon>Ixodoidea</taxon>
        <taxon>Ixodidae</taxon>
        <taxon>Rhipicephalinae</taxon>
        <taxon>Rhipicephalus</taxon>
        <taxon>Boophilus</taxon>
    </lineage>
</organism>
<sequence>MDDNAGLLDFNMQNLGRNTRLVCSSRLQHTRKRDTADTHPALTQSTHQGKRIVGHRQQKTCTFVFSAFFLQTRSDRRSDVVKVFLPKECANANTQSCGGEFCNSPDNVNDRLSGEPAETRGQRIPPVMRRPIKSFERIKFRLQQFRAAKATGDGAQRYKLSEFPITQARHLITACCFSDSSLVGEKTLNR</sequence>
<feature type="region of interest" description="Disordered" evidence="1">
    <location>
        <begin position="30"/>
        <end position="53"/>
    </location>
</feature>
<name>A0A9J6ERV1_RHIMP</name>
<protein>
    <submittedName>
        <fullName evidence="2">Uncharacterized protein</fullName>
    </submittedName>
</protein>
<keyword evidence="3" id="KW-1185">Reference proteome</keyword>